<keyword evidence="1" id="KW-1133">Transmembrane helix</keyword>
<feature type="non-terminal residue" evidence="2">
    <location>
        <position position="198"/>
    </location>
</feature>
<dbReference type="EMBL" id="HG994367">
    <property type="protein sequence ID" value="CAF1703959.1"/>
    <property type="molecule type" value="Genomic_DNA"/>
</dbReference>
<dbReference type="AlphaFoldDB" id="A0A816IF04"/>
<proteinExistence type="predicted"/>
<keyword evidence="1" id="KW-0812">Transmembrane</keyword>
<accession>A0A816IF04</accession>
<evidence type="ECO:0000256" key="1">
    <source>
        <dbReference type="SAM" id="Phobius"/>
    </source>
</evidence>
<feature type="transmembrane region" description="Helical" evidence="1">
    <location>
        <begin position="46"/>
        <end position="65"/>
    </location>
</feature>
<reference evidence="2" key="1">
    <citation type="submission" date="2021-01" db="EMBL/GenBank/DDBJ databases">
        <authorList>
            <consortium name="Genoscope - CEA"/>
            <person name="William W."/>
        </authorList>
    </citation>
    <scope>NUCLEOTIDE SEQUENCE</scope>
</reference>
<keyword evidence="1" id="KW-0472">Membrane</keyword>
<organism evidence="2">
    <name type="scientific">Brassica napus</name>
    <name type="common">Rape</name>
    <dbReference type="NCBI Taxonomy" id="3708"/>
    <lineage>
        <taxon>Eukaryota</taxon>
        <taxon>Viridiplantae</taxon>
        <taxon>Streptophyta</taxon>
        <taxon>Embryophyta</taxon>
        <taxon>Tracheophyta</taxon>
        <taxon>Spermatophyta</taxon>
        <taxon>Magnoliopsida</taxon>
        <taxon>eudicotyledons</taxon>
        <taxon>Gunneridae</taxon>
        <taxon>Pentapetalae</taxon>
        <taxon>rosids</taxon>
        <taxon>malvids</taxon>
        <taxon>Brassicales</taxon>
        <taxon>Brassicaceae</taxon>
        <taxon>Brassiceae</taxon>
        <taxon>Brassica</taxon>
    </lineage>
</organism>
<evidence type="ECO:0000313" key="2">
    <source>
        <dbReference type="EMBL" id="CAF1703959.1"/>
    </source>
</evidence>
<gene>
    <name evidence="2" type="ORF">DARMORV10_C03P44390.1</name>
</gene>
<sequence>MEEDGSGDQLVGEIVGDMVEGMKETKDSISTHLARGRGSPKFKVKGASFAAASFAVVVILMLRLMSVRNISVSEENYHEGCEIAETDDVKIDEDDLLDEDSAMEVSLVTGFEAIAPIEIANTEADLEVEMATFTVVPEFYLVDVDIKAPPIAKYPDTKPTMKKKVQSSPSMLEFGLTEQILGKGLQSPMDKDKVKSKG</sequence>
<protein>
    <submittedName>
        <fullName evidence="2">(rape) hypothetical protein</fullName>
    </submittedName>
</protein>
<name>A0A816IF04_BRANA</name>
<dbReference type="Proteomes" id="UP001295469">
    <property type="component" value="Chromosome C03"/>
</dbReference>